<dbReference type="PANTHER" id="PTHR33164">
    <property type="entry name" value="TRANSCRIPTIONAL REGULATOR, MARR FAMILY"/>
    <property type="match status" value="1"/>
</dbReference>
<name>A0A0K0TPZ1_STRAG</name>
<dbReference type="GO" id="GO:0006950">
    <property type="term" value="P:response to stress"/>
    <property type="evidence" value="ECO:0007669"/>
    <property type="project" value="TreeGrafter"/>
</dbReference>
<dbReference type="PATRIC" id="fig|1311.492.peg.1334"/>
<accession>A0A0K0TPZ1</accession>
<dbReference type="RefSeq" id="WP_023610343.1">
    <property type="nucleotide sequence ID" value="NZ_AP018935.1"/>
</dbReference>
<reference evidence="2" key="1">
    <citation type="submission" date="2015-03" db="EMBL/GenBank/DDBJ databases">
        <title>Characterization of ICESagTR7, a new composite element with an embedded IMESp2907.</title>
        <authorList>
            <person name="Mingoia M."/>
            <person name="Morici E."/>
            <person name="Marini E."/>
            <person name="Brenciani A."/>
            <person name="Giovanetti E."/>
            <person name="Varaldo P.E."/>
        </authorList>
    </citation>
    <scope>NUCLEOTIDE SEQUENCE</scope>
    <source>
        <strain evidence="2">TR7</strain>
    </source>
</reference>
<proteinExistence type="predicted"/>
<dbReference type="PANTHER" id="PTHR33164:SF43">
    <property type="entry name" value="HTH-TYPE TRANSCRIPTIONAL REPRESSOR YETL"/>
    <property type="match status" value="1"/>
</dbReference>
<protein>
    <submittedName>
        <fullName evidence="2">MarR family protein</fullName>
    </submittedName>
</protein>
<dbReference type="Gene3D" id="1.10.10.10">
    <property type="entry name" value="Winged helix-like DNA-binding domain superfamily/Winged helix DNA-binding domain"/>
    <property type="match status" value="1"/>
</dbReference>
<dbReference type="EMBL" id="KP898896">
    <property type="protein sequence ID" value="AKR53620.1"/>
    <property type="molecule type" value="Genomic_DNA"/>
</dbReference>
<feature type="domain" description="HTH marR-type" evidence="1">
    <location>
        <begin position="1"/>
        <end position="147"/>
    </location>
</feature>
<dbReference type="PROSITE" id="PS50995">
    <property type="entry name" value="HTH_MARR_2"/>
    <property type="match status" value="1"/>
</dbReference>
<dbReference type="InterPro" id="IPR039422">
    <property type="entry name" value="MarR/SlyA-like"/>
</dbReference>
<sequence>MIKNIQFMEQLNQYYTTWQEWNCMYEEWAKANGLSANSLLVLSAIYDSKEECTQKKISQRWLVPKQTVNMILKDFEKQGLVELSPMRTDKRRKTICFTPKGKEYAKTILSKLRKVEMNAIDEMGIERMKRFNEDAALFVKLLGKAEGKNNEI</sequence>
<dbReference type="GO" id="GO:0003700">
    <property type="term" value="F:DNA-binding transcription factor activity"/>
    <property type="evidence" value="ECO:0007669"/>
    <property type="project" value="InterPro"/>
</dbReference>
<organism evidence="2">
    <name type="scientific">Streptococcus agalactiae</name>
    <dbReference type="NCBI Taxonomy" id="1311"/>
    <lineage>
        <taxon>Bacteria</taxon>
        <taxon>Bacillati</taxon>
        <taxon>Bacillota</taxon>
        <taxon>Bacilli</taxon>
        <taxon>Lactobacillales</taxon>
        <taxon>Streptococcaceae</taxon>
        <taxon>Streptococcus</taxon>
    </lineage>
</organism>
<evidence type="ECO:0000259" key="1">
    <source>
        <dbReference type="PROSITE" id="PS50995"/>
    </source>
</evidence>
<dbReference type="SMART" id="SM00347">
    <property type="entry name" value="HTH_MARR"/>
    <property type="match status" value="1"/>
</dbReference>
<dbReference type="AlphaFoldDB" id="A0A0K0TPZ1"/>
<dbReference type="InterPro" id="IPR036390">
    <property type="entry name" value="WH_DNA-bd_sf"/>
</dbReference>
<dbReference type="SUPFAM" id="SSF46785">
    <property type="entry name" value="Winged helix' DNA-binding domain"/>
    <property type="match status" value="1"/>
</dbReference>
<dbReference type="InterPro" id="IPR000835">
    <property type="entry name" value="HTH_MarR-typ"/>
</dbReference>
<dbReference type="Pfam" id="PF12802">
    <property type="entry name" value="MarR_2"/>
    <property type="match status" value="1"/>
</dbReference>
<evidence type="ECO:0000313" key="2">
    <source>
        <dbReference type="EMBL" id="AKR53620.1"/>
    </source>
</evidence>
<dbReference type="InterPro" id="IPR036388">
    <property type="entry name" value="WH-like_DNA-bd_sf"/>
</dbReference>